<keyword evidence="2" id="KW-0547">Nucleotide-binding</keyword>
<keyword evidence="7" id="KW-1185">Reference proteome</keyword>
<dbReference type="InterPro" id="IPR040999">
    <property type="entry name" value="Mak_N_cap"/>
</dbReference>
<evidence type="ECO:0000256" key="4">
    <source>
        <dbReference type="ARBA" id="ARBA00022840"/>
    </source>
</evidence>
<dbReference type="Pfam" id="PF18085">
    <property type="entry name" value="Mak_N_cap"/>
    <property type="match status" value="1"/>
</dbReference>
<feature type="domain" description="Maltokinase N-terminal cap" evidence="5">
    <location>
        <begin position="20"/>
        <end position="105"/>
    </location>
</feature>
<gene>
    <name evidence="6" type="ORF">ACFO5K_05295</name>
</gene>
<keyword evidence="4" id="KW-0067">ATP-binding</keyword>
<sequence>MAVIHHTSLTPSKLELVEAWLPSRQWYRGSAPRLSRAGGFRLDDADGAVGIEFMLLIDDSALGPVLYHVPLTYRDAPLPGADSALLGTAEHGVLGQRWVYDGTRDPVAVAAVADLLAGKVAAQSQSHSDTDDSTVVVNHTDLQFSNTAPGATVDGDTCTDHTELSPAVILRFHRLPVGPLPDVRGSVAAPYVINGLERSIVELVSVVSR</sequence>
<evidence type="ECO:0000259" key="5">
    <source>
        <dbReference type="Pfam" id="PF18085"/>
    </source>
</evidence>
<protein>
    <submittedName>
        <fullName evidence="6">1,4-alpha-glucan branching protein</fullName>
    </submittedName>
</protein>
<keyword evidence="3" id="KW-0418">Kinase</keyword>
<evidence type="ECO:0000313" key="7">
    <source>
        <dbReference type="Proteomes" id="UP001595844"/>
    </source>
</evidence>
<name>A0ABV8VC34_9NOCA</name>
<organism evidence="6 7">
    <name type="scientific">Nocardia halotolerans</name>
    <dbReference type="NCBI Taxonomy" id="1755878"/>
    <lineage>
        <taxon>Bacteria</taxon>
        <taxon>Bacillati</taxon>
        <taxon>Actinomycetota</taxon>
        <taxon>Actinomycetes</taxon>
        <taxon>Mycobacteriales</taxon>
        <taxon>Nocardiaceae</taxon>
        <taxon>Nocardia</taxon>
    </lineage>
</organism>
<evidence type="ECO:0000256" key="1">
    <source>
        <dbReference type="ARBA" id="ARBA00022679"/>
    </source>
</evidence>
<proteinExistence type="predicted"/>
<accession>A0ABV8VC34</accession>
<dbReference type="RefSeq" id="WP_378556527.1">
    <property type="nucleotide sequence ID" value="NZ_JBHSDL010000005.1"/>
</dbReference>
<evidence type="ECO:0000313" key="6">
    <source>
        <dbReference type="EMBL" id="MFC4373509.1"/>
    </source>
</evidence>
<dbReference type="EMBL" id="JBHSDL010000005">
    <property type="protein sequence ID" value="MFC4373509.1"/>
    <property type="molecule type" value="Genomic_DNA"/>
</dbReference>
<evidence type="ECO:0000256" key="3">
    <source>
        <dbReference type="ARBA" id="ARBA00022777"/>
    </source>
</evidence>
<dbReference type="Proteomes" id="UP001595844">
    <property type="component" value="Unassembled WGS sequence"/>
</dbReference>
<reference evidence="7" key="1">
    <citation type="journal article" date="2019" name="Int. J. Syst. Evol. Microbiol.">
        <title>The Global Catalogue of Microorganisms (GCM) 10K type strain sequencing project: providing services to taxonomists for standard genome sequencing and annotation.</title>
        <authorList>
            <consortium name="The Broad Institute Genomics Platform"/>
            <consortium name="The Broad Institute Genome Sequencing Center for Infectious Disease"/>
            <person name="Wu L."/>
            <person name="Ma J."/>
        </authorList>
    </citation>
    <scope>NUCLEOTIDE SEQUENCE [LARGE SCALE GENOMIC DNA]</scope>
    <source>
        <strain evidence="7">IBRC-M 10490</strain>
    </source>
</reference>
<comment type="caution">
    <text evidence="6">The sequence shown here is derived from an EMBL/GenBank/DDBJ whole genome shotgun (WGS) entry which is preliminary data.</text>
</comment>
<evidence type="ECO:0000256" key="2">
    <source>
        <dbReference type="ARBA" id="ARBA00022741"/>
    </source>
</evidence>
<keyword evidence="1" id="KW-0808">Transferase</keyword>